<evidence type="ECO:0000313" key="2">
    <source>
        <dbReference type="Proteomes" id="UP000183832"/>
    </source>
</evidence>
<dbReference type="AlphaFoldDB" id="A0A1J1HKG6"/>
<protein>
    <submittedName>
        <fullName evidence="1">CLUMA_CG002272, isoform A</fullName>
    </submittedName>
</protein>
<dbReference type="EMBL" id="CVRI01000008">
    <property type="protein sequence ID" value="CRK88525.1"/>
    <property type="molecule type" value="Genomic_DNA"/>
</dbReference>
<evidence type="ECO:0000313" key="1">
    <source>
        <dbReference type="EMBL" id="CRK88525.1"/>
    </source>
</evidence>
<organism evidence="1 2">
    <name type="scientific">Clunio marinus</name>
    <dbReference type="NCBI Taxonomy" id="568069"/>
    <lineage>
        <taxon>Eukaryota</taxon>
        <taxon>Metazoa</taxon>
        <taxon>Ecdysozoa</taxon>
        <taxon>Arthropoda</taxon>
        <taxon>Hexapoda</taxon>
        <taxon>Insecta</taxon>
        <taxon>Pterygota</taxon>
        <taxon>Neoptera</taxon>
        <taxon>Endopterygota</taxon>
        <taxon>Diptera</taxon>
        <taxon>Nematocera</taxon>
        <taxon>Chironomoidea</taxon>
        <taxon>Chironomidae</taxon>
        <taxon>Clunio</taxon>
    </lineage>
</organism>
<dbReference type="OrthoDB" id="6090360at2759"/>
<accession>A0A1J1HKG6</accession>
<sequence length="112" mass="12879">MLGVGTAGSSIKNYYLSGIIRNSFKGPKEKHAHQMPKLRGYILDDEDSYDVIPLQKRAWNSINNAWGKRGSALRPMGWKREPARLHWNNLRGMWGKRSQPQSWNKIAPAYIN</sequence>
<name>A0A1J1HKG6_9DIPT</name>
<gene>
    <name evidence="1" type="ORF">CLUMA_CG002272</name>
</gene>
<keyword evidence="2" id="KW-1185">Reference proteome</keyword>
<reference evidence="1 2" key="1">
    <citation type="submission" date="2015-04" db="EMBL/GenBank/DDBJ databases">
        <authorList>
            <person name="Syromyatnikov M.Y."/>
            <person name="Popov V.N."/>
        </authorList>
    </citation>
    <scope>NUCLEOTIDE SEQUENCE [LARGE SCALE GENOMIC DNA]</scope>
</reference>
<dbReference type="Proteomes" id="UP000183832">
    <property type="component" value="Unassembled WGS sequence"/>
</dbReference>
<proteinExistence type="predicted"/>